<dbReference type="Proteomes" id="UP000193517">
    <property type="component" value="Unassembled WGS sequence"/>
</dbReference>
<dbReference type="EMBL" id="NCVK01000045">
    <property type="protein sequence ID" value="ORP01314.1"/>
    <property type="molecule type" value="Genomic_DNA"/>
</dbReference>
<evidence type="ECO:0000313" key="1">
    <source>
        <dbReference type="EMBL" id="ORP01314.1"/>
    </source>
</evidence>
<organism evidence="1 2">
    <name type="scientific">Streptococcus mitis</name>
    <dbReference type="NCBI Taxonomy" id="28037"/>
    <lineage>
        <taxon>Bacteria</taxon>
        <taxon>Bacillati</taxon>
        <taxon>Bacillota</taxon>
        <taxon>Bacilli</taxon>
        <taxon>Lactobacillales</taxon>
        <taxon>Streptococcaceae</taxon>
        <taxon>Streptococcus</taxon>
        <taxon>Streptococcus mitis group</taxon>
    </lineage>
</organism>
<dbReference type="Gene3D" id="2.160.10.10">
    <property type="entry name" value="Hexapeptide repeat proteins"/>
    <property type="match status" value="1"/>
</dbReference>
<protein>
    <submittedName>
        <fullName evidence="1">Exopolysaccharide biosynthesis protein</fullName>
    </submittedName>
</protein>
<dbReference type="SUPFAM" id="SSF51161">
    <property type="entry name" value="Trimeric LpxA-like enzymes"/>
    <property type="match status" value="1"/>
</dbReference>
<evidence type="ECO:0000313" key="2">
    <source>
        <dbReference type="Proteomes" id="UP000193517"/>
    </source>
</evidence>
<sequence length="292" mass="33402">MYLNVPINFKGNYHHIEISEGAQLQIGHGVVMRSFTSLEVSTEGTLVIGDRVFFNDHCSIRCLDKITIGHDTMFGDGVRIFDFNHKFNNYNVFKTSMSSSPIHIGRDCWIGANTVILKGVTIGDNVVIGANCLIYQDIPDNSIVTHSEQLNIKPRYVAKYHAFVYTYSDQLEGLEYLLSSLPEVDFHIAAPTNVSDYLRGFERFSNFQLYEYCQTREVSDRILEMSDFYLDINQWDEVDDIVGRALERGKPIFAFENVAHRTSEKIQVFGLDDKNKMVAAIRRQLEKDENGD</sequence>
<dbReference type="Pfam" id="PF00132">
    <property type="entry name" value="Hexapep"/>
    <property type="match status" value="1"/>
</dbReference>
<proteinExistence type="predicted"/>
<gene>
    <name evidence="1" type="ORF">B7695_07695</name>
</gene>
<comment type="caution">
    <text evidence="1">The sequence shown here is derived from an EMBL/GenBank/DDBJ whole genome shotgun (WGS) entry which is preliminary data.</text>
</comment>
<reference evidence="1 2" key="1">
    <citation type="journal article" date="2016" name="Eur. J. Clin. Microbiol. Infect. Dis.">
        <title>Whole genome sequencing as a tool for phylogenetic analysis of clinical strains of Mitis group streptococci.</title>
        <authorList>
            <person name="Rasmussen L.H."/>
            <person name="Dargis R."/>
            <person name="Hojholt K."/>
            <person name="Christensen J.J."/>
            <person name="Skovgaard O."/>
            <person name="Justesen U.S."/>
            <person name="Rosenvinge F.S."/>
            <person name="Moser C."/>
            <person name="Lukjancenko O."/>
            <person name="Rasmussen S."/>
            <person name="Nielsen X.C."/>
        </authorList>
    </citation>
    <scope>NUCLEOTIDE SEQUENCE [LARGE SCALE GENOMIC DNA]</scope>
    <source>
        <strain evidence="1 2">OD_317805_11</strain>
    </source>
</reference>
<dbReference type="RefSeq" id="WP_084890881.1">
    <property type="nucleotide sequence ID" value="NZ_NCVK01000045.1"/>
</dbReference>
<dbReference type="InterPro" id="IPR001451">
    <property type="entry name" value="Hexapep"/>
</dbReference>
<dbReference type="InterPro" id="IPR011004">
    <property type="entry name" value="Trimer_LpxA-like_sf"/>
</dbReference>
<dbReference type="OrthoDB" id="9812571at2"/>
<name>A0A1X1KPF7_STRMT</name>
<dbReference type="InterPro" id="IPR051159">
    <property type="entry name" value="Hexapeptide_acetyltransf"/>
</dbReference>
<accession>A0A1X1KPF7</accession>
<dbReference type="PANTHER" id="PTHR23416">
    <property type="entry name" value="SIALIC ACID SYNTHASE-RELATED"/>
    <property type="match status" value="1"/>
</dbReference>
<dbReference type="AlphaFoldDB" id="A0A1X1KPF7"/>
<dbReference type="CDD" id="cd04647">
    <property type="entry name" value="LbH_MAT_like"/>
    <property type="match status" value="1"/>
</dbReference>